<feature type="compositionally biased region" description="Low complexity" evidence="10">
    <location>
        <begin position="91"/>
        <end position="117"/>
    </location>
</feature>
<evidence type="ECO:0000256" key="3">
    <source>
        <dbReference type="ARBA" id="ARBA00022833"/>
    </source>
</evidence>
<dbReference type="PROSITE" id="PS01361">
    <property type="entry name" value="ZF_DOF_1"/>
    <property type="match status" value="1"/>
</dbReference>
<reference evidence="12 13" key="1">
    <citation type="submission" date="2024-01" db="EMBL/GenBank/DDBJ databases">
        <title>The genomes of 5 underutilized Papilionoideae crops provide insights into root nodulation and disease resistanc.</title>
        <authorList>
            <person name="Yuan L."/>
        </authorList>
    </citation>
    <scope>NUCLEOTIDE SEQUENCE [LARGE SCALE GENOMIC DNA]</scope>
    <source>
        <strain evidence="12">ZHUSHIDOU_FW_LH</strain>
        <tissue evidence="12">Leaf</tissue>
    </source>
</reference>
<gene>
    <name evidence="12" type="ORF">RIF29_35894</name>
</gene>
<dbReference type="PROSITE" id="PS50884">
    <property type="entry name" value="ZF_DOF_2"/>
    <property type="match status" value="1"/>
</dbReference>
<evidence type="ECO:0000256" key="2">
    <source>
        <dbReference type="ARBA" id="ARBA00022771"/>
    </source>
</evidence>
<dbReference type="EMBL" id="JAYWIO010000007">
    <property type="protein sequence ID" value="KAK7252143.1"/>
    <property type="molecule type" value="Genomic_DNA"/>
</dbReference>
<keyword evidence="7 8" id="KW-0539">Nucleus</keyword>
<organism evidence="12 13">
    <name type="scientific">Crotalaria pallida</name>
    <name type="common">Smooth rattlebox</name>
    <name type="synonym">Crotalaria striata</name>
    <dbReference type="NCBI Taxonomy" id="3830"/>
    <lineage>
        <taxon>Eukaryota</taxon>
        <taxon>Viridiplantae</taxon>
        <taxon>Streptophyta</taxon>
        <taxon>Embryophyta</taxon>
        <taxon>Tracheophyta</taxon>
        <taxon>Spermatophyta</taxon>
        <taxon>Magnoliopsida</taxon>
        <taxon>eudicotyledons</taxon>
        <taxon>Gunneridae</taxon>
        <taxon>Pentapetalae</taxon>
        <taxon>rosids</taxon>
        <taxon>fabids</taxon>
        <taxon>Fabales</taxon>
        <taxon>Fabaceae</taxon>
        <taxon>Papilionoideae</taxon>
        <taxon>50 kb inversion clade</taxon>
        <taxon>genistoids sensu lato</taxon>
        <taxon>core genistoids</taxon>
        <taxon>Crotalarieae</taxon>
        <taxon>Crotalaria</taxon>
    </lineage>
</organism>
<evidence type="ECO:0000256" key="8">
    <source>
        <dbReference type="PROSITE-ProRule" id="PRU00071"/>
    </source>
</evidence>
<dbReference type="Proteomes" id="UP001372338">
    <property type="component" value="Unassembled WGS sequence"/>
</dbReference>
<keyword evidence="6 9" id="KW-0804">Transcription</keyword>
<feature type="region of interest" description="Disordered" evidence="10">
    <location>
        <begin position="278"/>
        <end position="311"/>
    </location>
</feature>
<keyword evidence="4 9" id="KW-0805">Transcription regulation</keyword>
<evidence type="ECO:0000256" key="7">
    <source>
        <dbReference type="ARBA" id="ARBA00023242"/>
    </source>
</evidence>
<dbReference type="Pfam" id="PF02701">
    <property type="entry name" value="Zn_ribbon_Dof"/>
    <property type="match status" value="1"/>
</dbReference>
<proteinExistence type="predicted"/>
<evidence type="ECO:0000313" key="13">
    <source>
        <dbReference type="Proteomes" id="UP001372338"/>
    </source>
</evidence>
<comment type="function">
    <text evidence="9">Transcription factor that binds specifically to a 5'-AA[AG]G-3' consensus core sequence.</text>
</comment>
<dbReference type="GO" id="GO:0003677">
    <property type="term" value="F:DNA binding"/>
    <property type="evidence" value="ECO:0007669"/>
    <property type="project" value="UniProtKB-UniRule"/>
</dbReference>
<dbReference type="GO" id="GO:0005634">
    <property type="term" value="C:nucleus"/>
    <property type="evidence" value="ECO:0007669"/>
    <property type="project" value="UniProtKB-SubCell"/>
</dbReference>
<keyword evidence="2 8" id="KW-0863">Zinc-finger</keyword>
<name>A0AAN9HVF3_CROPI</name>
<feature type="region of interest" description="Disordered" evidence="10">
    <location>
        <begin position="73"/>
        <end position="124"/>
    </location>
</feature>
<dbReference type="GO" id="GO:0003700">
    <property type="term" value="F:DNA-binding transcription factor activity"/>
    <property type="evidence" value="ECO:0007669"/>
    <property type="project" value="UniProtKB-UniRule"/>
</dbReference>
<evidence type="ECO:0000256" key="1">
    <source>
        <dbReference type="ARBA" id="ARBA00022723"/>
    </source>
</evidence>
<evidence type="ECO:0000256" key="4">
    <source>
        <dbReference type="ARBA" id="ARBA00023015"/>
    </source>
</evidence>
<evidence type="ECO:0000256" key="10">
    <source>
        <dbReference type="SAM" id="MobiDB-lite"/>
    </source>
</evidence>
<dbReference type="InterPro" id="IPR045174">
    <property type="entry name" value="Dof"/>
</dbReference>
<feature type="region of interest" description="Disordered" evidence="10">
    <location>
        <begin position="1"/>
        <end position="36"/>
    </location>
</feature>
<sequence length="311" mass="33039">MEQVAVAAQGRGGGQPPRPPPPPPPPQQQPLQPQQCPRCQSLNTKFCYYNNYSLSQPRFFCKACKRYWTQGGTLRNIPIGGNSRRGKRPRGSSSGSTVSSSGPQLRPRSEPPLQLQPQPQPRPLPATQEVVQLQTNLMIPTPPRMVQSTVPYYHGGGGGGIGGGYLSSFAAVHTLNPPPQPMNQSLNVGRVGEVVPSSNSALLSGFINTAASLGSQPHHSLQMRPSQFYQIGNNRVVGSLLRPEQGFNNNIPSTVANSSAAPLSESWTQGFIGTITSTGGITQNQSNTGGSGASMIPNHFPNLPGYGSPDQ</sequence>
<keyword evidence="13" id="KW-1185">Reference proteome</keyword>
<evidence type="ECO:0000313" key="12">
    <source>
        <dbReference type="EMBL" id="KAK7252143.1"/>
    </source>
</evidence>
<dbReference type="PANTHER" id="PTHR31992">
    <property type="entry name" value="DOF ZINC FINGER PROTEIN DOF1.4-RELATED"/>
    <property type="match status" value="1"/>
</dbReference>
<feature type="compositionally biased region" description="Pro residues" evidence="10">
    <location>
        <begin position="16"/>
        <end position="28"/>
    </location>
</feature>
<evidence type="ECO:0000256" key="9">
    <source>
        <dbReference type="RuleBase" id="RU369094"/>
    </source>
</evidence>
<keyword evidence="1 9" id="KW-0479">Metal-binding</keyword>
<accession>A0AAN9HVF3</accession>
<dbReference type="InterPro" id="IPR003851">
    <property type="entry name" value="Znf_Dof"/>
</dbReference>
<evidence type="ECO:0000256" key="5">
    <source>
        <dbReference type="ARBA" id="ARBA00023125"/>
    </source>
</evidence>
<evidence type="ECO:0000256" key="6">
    <source>
        <dbReference type="ARBA" id="ARBA00023163"/>
    </source>
</evidence>
<dbReference type="PANTHER" id="PTHR31992:SF108">
    <property type="entry name" value="DOF ZINC FINGER PROTEIN"/>
    <property type="match status" value="1"/>
</dbReference>
<keyword evidence="5 8" id="KW-0238">DNA-binding</keyword>
<protein>
    <recommendedName>
        <fullName evidence="9">Dof zinc finger protein</fullName>
    </recommendedName>
</protein>
<keyword evidence="3 9" id="KW-0862">Zinc</keyword>
<dbReference type="AlphaFoldDB" id="A0AAN9HVF3"/>
<feature type="domain" description="Dof-type" evidence="11">
    <location>
        <begin position="34"/>
        <end position="88"/>
    </location>
</feature>
<dbReference type="GO" id="GO:0008270">
    <property type="term" value="F:zinc ion binding"/>
    <property type="evidence" value="ECO:0007669"/>
    <property type="project" value="UniProtKB-KW"/>
</dbReference>
<evidence type="ECO:0000259" key="11">
    <source>
        <dbReference type="PROSITE" id="PS50884"/>
    </source>
</evidence>
<comment type="caution">
    <text evidence="12">The sequence shown here is derived from an EMBL/GenBank/DDBJ whole genome shotgun (WGS) entry which is preliminary data.</text>
</comment>
<comment type="subcellular location">
    <subcellularLocation>
        <location evidence="8 9">Nucleus</location>
    </subcellularLocation>
</comment>